<proteinExistence type="predicted"/>
<evidence type="ECO:0000313" key="3">
    <source>
        <dbReference type="EMBL" id="VAI81243.1"/>
    </source>
</evidence>
<dbReference type="SUPFAM" id="SSF51735">
    <property type="entry name" value="NAD(P)-binding Rossmann-fold domains"/>
    <property type="match status" value="1"/>
</dbReference>
<keyword evidence="4" id="KW-1185">Reference proteome</keyword>
<evidence type="ECO:0000313" key="4">
    <source>
        <dbReference type="Proteomes" id="UP000324705"/>
    </source>
</evidence>
<dbReference type="Proteomes" id="UP000324705">
    <property type="component" value="Chromosome 7A"/>
</dbReference>
<reference evidence="3 4" key="1">
    <citation type="submission" date="2017-09" db="EMBL/GenBank/DDBJ databases">
        <authorList>
            <consortium name="International Durum Wheat Genome Sequencing Consortium (IDWGSC)"/>
            <person name="Milanesi L."/>
        </authorList>
    </citation>
    <scope>NUCLEOTIDE SEQUENCE [LARGE SCALE GENOMIC DNA]</scope>
    <source>
        <strain evidence="4">cv. Svevo</strain>
    </source>
</reference>
<accession>A0A9R0ZNX3</accession>
<dbReference type="Gramene" id="TRITD7Av1G269850.1">
    <property type="protein sequence ID" value="TRITD7Av1G269850.1"/>
    <property type="gene ID" value="TRITD7Av1G269850"/>
</dbReference>
<dbReference type="OMA" id="HCLRRPK"/>
<organism evidence="3 4">
    <name type="scientific">Triticum turgidum subsp. durum</name>
    <name type="common">Durum wheat</name>
    <name type="synonym">Triticum durum</name>
    <dbReference type="NCBI Taxonomy" id="4567"/>
    <lineage>
        <taxon>Eukaryota</taxon>
        <taxon>Viridiplantae</taxon>
        <taxon>Streptophyta</taxon>
        <taxon>Embryophyta</taxon>
        <taxon>Tracheophyta</taxon>
        <taxon>Spermatophyta</taxon>
        <taxon>Magnoliopsida</taxon>
        <taxon>Liliopsida</taxon>
        <taxon>Poales</taxon>
        <taxon>Poaceae</taxon>
        <taxon>BOP clade</taxon>
        <taxon>Pooideae</taxon>
        <taxon>Triticodae</taxon>
        <taxon>Triticeae</taxon>
        <taxon>Triticinae</taxon>
        <taxon>Triticum</taxon>
    </lineage>
</organism>
<dbReference type="InterPro" id="IPR036291">
    <property type="entry name" value="NAD(P)-bd_dom_sf"/>
</dbReference>
<dbReference type="PRINTS" id="PR00081">
    <property type="entry name" value="GDHRDH"/>
</dbReference>
<evidence type="ECO:0000256" key="2">
    <source>
        <dbReference type="SAM" id="Phobius"/>
    </source>
</evidence>
<dbReference type="AlphaFoldDB" id="A0A9R0ZNX3"/>
<dbReference type="EMBL" id="LT934123">
    <property type="protein sequence ID" value="VAI81243.1"/>
    <property type="molecule type" value="Genomic_DNA"/>
</dbReference>
<dbReference type="PANTHER" id="PTHR43899">
    <property type="entry name" value="RH59310P"/>
    <property type="match status" value="1"/>
</dbReference>
<name>A0A9R0ZNX3_TRITD</name>
<gene>
    <name evidence="3" type="ORF">TRITD_7Av1G269850</name>
</gene>
<feature type="transmembrane region" description="Helical" evidence="2">
    <location>
        <begin position="37"/>
        <end position="58"/>
    </location>
</feature>
<protein>
    <recommendedName>
        <fullName evidence="5">Very-long-chain 3-oxoacyl-CoA reductase</fullName>
    </recommendedName>
</protein>
<dbReference type="GO" id="GO:0005783">
    <property type="term" value="C:endoplasmic reticulum"/>
    <property type="evidence" value="ECO:0007669"/>
    <property type="project" value="TreeGrafter"/>
</dbReference>
<evidence type="ECO:0008006" key="5">
    <source>
        <dbReference type="Google" id="ProtNLM"/>
    </source>
</evidence>
<dbReference type="PANTHER" id="PTHR43899:SF24">
    <property type="entry name" value="B-KETO ACYL REDUCTASE"/>
    <property type="match status" value="1"/>
</dbReference>
<dbReference type="InterPro" id="IPR002347">
    <property type="entry name" value="SDR_fam"/>
</dbReference>
<dbReference type="GO" id="GO:0045703">
    <property type="term" value="F:ketoreductase activity"/>
    <property type="evidence" value="ECO:0007669"/>
    <property type="project" value="TreeGrafter"/>
</dbReference>
<dbReference type="InterPro" id="IPR051019">
    <property type="entry name" value="VLCFA-Steroid_DH"/>
</dbReference>
<dbReference type="PIRSF" id="PIRSF000126">
    <property type="entry name" value="11-beta-HSD1"/>
    <property type="match status" value="1"/>
</dbReference>
<sequence length="390" mass="42232">MHGQYYCLLLLQNWHQTRERGPGEWRMAADLRQTPAWFLWLAVLGALHVVAFSSHLLVHLAHCLRRPKDLRRSYGAWAVVTGPTSGIGRSVALELASTSSSSASTPRICRRSPTRSSPVTPWRPGPWCSTSPSSPLPKVRVYVVHSRSAYRSAWQHVIIFAGRRRAGDEALRRLRDVVEGLDVGLLVNNAGVMSPRAAFLHEADAEALIRMIRVNLWATTEVTAAAIPGMATRGRGAVVSMGSATSEAVASFPLHAVYSGTKLYVAWLSRGLAAEYGGGGVDVQCQAPMFVATAMVAGFSAVWRPAPLVPTAGAYARAAVRWVGRGGPLCVPSLRHRLLWRLLAAVPGCVQDWACLREGLRQRKTSRSRGSSTASACHASNRVGNCLTSE</sequence>
<evidence type="ECO:0000256" key="1">
    <source>
        <dbReference type="ARBA" id="ARBA00023002"/>
    </source>
</evidence>
<keyword evidence="2" id="KW-1133">Transmembrane helix</keyword>
<keyword evidence="2" id="KW-0812">Transmembrane</keyword>
<keyword evidence="2" id="KW-0472">Membrane</keyword>
<dbReference type="Gene3D" id="3.40.50.720">
    <property type="entry name" value="NAD(P)-binding Rossmann-like Domain"/>
    <property type="match status" value="1"/>
</dbReference>
<keyword evidence="1" id="KW-0560">Oxidoreductase</keyword>
<dbReference type="Pfam" id="PF00106">
    <property type="entry name" value="adh_short"/>
    <property type="match status" value="1"/>
</dbReference>